<evidence type="ECO:0000256" key="1">
    <source>
        <dbReference type="ARBA" id="ARBA00001946"/>
    </source>
</evidence>
<dbReference type="PANTHER" id="PTHR43344:SF2">
    <property type="entry name" value="PHOSPHOSERINE PHOSPHATASE"/>
    <property type="match status" value="1"/>
</dbReference>
<dbReference type="SUPFAM" id="SSF56784">
    <property type="entry name" value="HAD-like"/>
    <property type="match status" value="1"/>
</dbReference>
<keyword evidence="8" id="KW-0718">Serine biosynthesis</keyword>
<gene>
    <name evidence="11" type="ORF">AUC70_05105</name>
</gene>
<comment type="cofactor">
    <cofactor evidence="1">
        <name>Mg(2+)</name>
        <dbReference type="ChEBI" id="CHEBI:18420"/>
    </cofactor>
</comment>
<evidence type="ECO:0000256" key="6">
    <source>
        <dbReference type="ARBA" id="ARBA00022801"/>
    </source>
</evidence>
<evidence type="ECO:0000256" key="2">
    <source>
        <dbReference type="ARBA" id="ARBA00005135"/>
    </source>
</evidence>
<keyword evidence="5" id="KW-0479">Metal-binding</keyword>
<dbReference type="NCBIfam" id="TIGR01488">
    <property type="entry name" value="HAD-SF-IB"/>
    <property type="match status" value="1"/>
</dbReference>
<dbReference type="EMBL" id="LPWE01000011">
    <property type="protein sequence ID" value="ODR95342.1"/>
    <property type="molecule type" value="Genomic_DNA"/>
</dbReference>
<dbReference type="GO" id="GO:0005737">
    <property type="term" value="C:cytoplasm"/>
    <property type="evidence" value="ECO:0007669"/>
    <property type="project" value="TreeGrafter"/>
</dbReference>
<evidence type="ECO:0000256" key="5">
    <source>
        <dbReference type="ARBA" id="ARBA00022723"/>
    </source>
</evidence>
<proteinExistence type="predicted"/>
<dbReference type="Pfam" id="PF00702">
    <property type="entry name" value="Hydrolase"/>
    <property type="match status" value="1"/>
</dbReference>
<dbReference type="EC" id="3.1.3.3" evidence="3"/>
<evidence type="ECO:0000256" key="8">
    <source>
        <dbReference type="ARBA" id="ARBA00023299"/>
    </source>
</evidence>
<evidence type="ECO:0000256" key="10">
    <source>
        <dbReference type="ARBA" id="ARBA00048523"/>
    </source>
</evidence>
<evidence type="ECO:0000256" key="3">
    <source>
        <dbReference type="ARBA" id="ARBA00012640"/>
    </source>
</evidence>
<dbReference type="InterPro" id="IPR023214">
    <property type="entry name" value="HAD_sf"/>
</dbReference>
<dbReference type="GO" id="GO:0006564">
    <property type="term" value="P:L-serine biosynthetic process"/>
    <property type="evidence" value="ECO:0007669"/>
    <property type="project" value="UniProtKB-KW"/>
</dbReference>
<dbReference type="InterPro" id="IPR036412">
    <property type="entry name" value="HAD-like_sf"/>
</dbReference>
<dbReference type="Gene3D" id="3.40.50.1000">
    <property type="entry name" value="HAD superfamily/HAD-like"/>
    <property type="match status" value="1"/>
</dbReference>
<dbReference type="Gene3D" id="1.10.150.210">
    <property type="entry name" value="Phosphoserine phosphatase, domain 2"/>
    <property type="match status" value="1"/>
</dbReference>
<protein>
    <recommendedName>
        <fullName evidence="3">phosphoserine phosphatase</fullName>
        <ecNumber evidence="3">3.1.3.3</ecNumber>
    </recommendedName>
</protein>
<organism evidence="11 12">
    <name type="scientific">Methyloceanibacter stevinii</name>
    <dbReference type="NCBI Taxonomy" id="1774970"/>
    <lineage>
        <taxon>Bacteria</taxon>
        <taxon>Pseudomonadati</taxon>
        <taxon>Pseudomonadota</taxon>
        <taxon>Alphaproteobacteria</taxon>
        <taxon>Hyphomicrobiales</taxon>
        <taxon>Hyphomicrobiaceae</taxon>
        <taxon>Methyloceanibacter</taxon>
    </lineage>
</organism>
<reference evidence="11 12" key="1">
    <citation type="journal article" date="2016" name="Environ. Microbiol.">
        <title>New Methyloceanibacter diversity from North Sea sediments includes methanotroph containing solely the soluble methane monooxygenase.</title>
        <authorList>
            <person name="Vekeman B."/>
            <person name="Kerckhof F.M."/>
            <person name="Cremers G."/>
            <person name="de Vos P."/>
            <person name="Vandamme P."/>
            <person name="Boon N."/>
            <person name="Op den Camp H.J."/>
            <person name="Heylen K."/>
        </authorList>
    </citation>
    <scope>NUCLEOTIDE SEQUENCE [LARGE SCALE GENOMIC DNA]</scope>
    <source>
        <strain evidence="11 12">R-67176</strain>
    </source>
</reference>
<evidence type="ECO:0000256" key="7">
    <source>
        <dbReference type="ARBA" id="ARBA00022842"/>
    </source>
</evidence>
<keyword evidence="7" id="KW-0460">Magnesium</keyword>
<dbReference type="STRING" id="1774970.AUC70_05105"/>
<evidence type="ECO:0000256" key="9">
    <source>
        <dbReference type="ARBA" id="ARBA00048138"/>
    </source>
</evidence>
<dbReference type="InterPro" id="IPR050582">
    <property type="entry name" value="HAD-like_SerB"/>
</dbReference>
<evidence type="ECO:0000256" key="4">
    <source>
        <dbReference type="ARBA" id="ARBA00022605"/>
    </source>
</evidence>
<dbReference type="AlphaFoldDB" id="A0A1E3VPC3"/>
<dbReference type="RefSeq" id="WP_069444639.1">
    <property type="nucleotide sequence ID" value="NZ_LPWE01000011.1"/>
</dbReference>
<dbReference type="Proteomes" id="UP000094172">
    <property type="component" value="Unassembled WGS sequence"/>
</dbReference>
<keyword evidence="12" id="KW-1185">Reference proteome</keyword>
<comment type="pathway">
    <text evidence="2">Amino-acid biosynthesis; L-serine biosynthesis; L-serine from 3-phospho-D-glycerate: step 3/3.</text>
</comment>
<dbReference type="PANTHER" id="PTHR43344">
    <property type="entry name" value="PHOSPHOSERINE PHOSPHATASE"/>
    <property type="match status" value="1"/>
</dbReference>
<dbReference type="GO" id="GO:0036424">
    <property type="term" value="F:L-phosphoserine phosphatase activity"/>
    <property type="evidence" value="ECO:0007669"/>
    <property type="project" value="TreeGrafter"/>
</dbReference>
<evidence type="ECO:0000313" key="11">
    <source>
        <dbReference type="EMBL" id="ODR95342.1"/>
    </source>
</evidence>
<accession>A0A1E3VPC3</accession>
<sequence length="216" mass="22351">MSAKPFDVVCFDCDSTLSRVEGIDELARRAGAEKEVAPLTAAAMAGELALDAVYGRRLDLVRPDRAAVEWLAQLYVEQMVPGAEESVRALRGAGTDVHIISGGLRQAILPLADTLGVPVANVHAVDVMFGGDGAYCDFDRNSPLAQPGGKAEVCRVLSGGERSVALVGDGATDIEAREAGAFIVGFGGVVVRDTVKSGADIFVAGPSLTAVLDALL</sequence>
<comment type="catalytic activity">
    <reaction evidence="10">
        <text>O-phospho-D-serine + H2O = D-serine + phosphate</text>
        <dbReference type="Rhea" id="RHEA:24873"/>
        <dbReference type="ChEBI" id="CHEBI:15377"/>
        <dbReference type="ChEBI" id="CHEBI:35247"/>
        <dbReference type="ChEBI" id="CHEBI:43474"/>
        <dbReference type="ChEBI" id="CHEBI:58680"/>
        <dbReference type="EC" id="3.1.3.3"/>
    </reaction>
</comment>
<name>A0A1E3VPC3_9HYPH</name>
<evidence type="ECO:0000313" key="12">
    <source>
        <dbReference type="Proteomes" id="UP000094172"/>
    </source>
</evidence>
<keyword evidence="4" id="KW-0028">Amino-acid biosynthesis</keyword>
<comment type="catalytic activity">
    <reaction evidence="9">
        <text>O-phospho-L-serine + H2O = L-serine + phosphate</text>
        <dbReference type="Rhea" id="RHEA:21208"/>
        <dbReference type="ChEBI" id="CHEBI:15377"/>
        <dbReference type="ChEBI" id="CHEBI:33384"/>
        <dbReference type="ChEBI" id="CHEBI:43474"/>
        <dbReference type="ChEBI" id="CHEBI:57524"/>
        <dbReference type="EC" id="3.1.3.3"/>
    </reaction>
</comment>
<dbReference type="GO" id="GO:0000287">
    <property type="term" value="F:magnesium ion binding"/>
    <property type="evidence" value="ECO:0007669"/>
    <property type="project" value="TreeGrafter"/>
</dbReference>
<comment type="caution">
    <text evidence="11">The sequence shown here is derived from an EMBL/GenBank/DDBJ whole genome shotgun (WGS) entry which is preliminary data.</text>
</comment>
<keyword evidence="6" id="KW-0378">Hydrolase</keyword>